<evidence type="ECO:0000256" key="5">
    <source>
        <dbReference type="SAM" id="Phobius"/>
    </source>
</evidence>
<dbReference type="Pfam" id="PF13664">
    <property type="entry name" value="DUF4149"/>
    <property type="match status" value="1"/>
</dbReference>
<keyword evidence="4 5" id="KW-0472">Membrane</keyword>
<dbReference type="Proteomes" id="UP000707356">
    <property type="component" value="Unassembled WGS sequence"/>
</dbReference>
<organism evidence="7 8">
    <name type="scientific">Pegethrix bostrychoides GSE-TBD4-15B</name>
    <dbReference type="NCBI Taxonomy" id="2839662"/>
    <lineage>
        <taxon>Bacteria</taxon>
        <taxon>Bacillati</taxon>
        <taxon>Cyanobacteriota</taxon>
        <taxon>Cyanophyceae</taxon>
        <taxon>Oculatellales</taxon>
        <taxon>Oculatellaceae</taxon>
        <taxon>Pegethrix</taxon>
    </lineage>
</organism>
<reference evidence="7" key="2">
    <citation type="journal article" date="2022" name="Microbiol. Resour. Announc.">
        <title>Metagenome Sequencing to Explore Phylogenomics of Terrestrial Cyanobacteria.</title>
        <authorList>
            <person name="Ward R.D."/>
            <person name="Stajich J.E."/>
            <person name="Johansen J.R."/>
            <person name="Huntemann M."/>
            <person name="Clum A."/>
            <person name="Foster B."/>
            <person name="Foster B."/>
            <person name="Roux S."/>
            <person name="Palaniappan K."/>
            <person name="Varghese N."/>
            <person name="Mukherjee S."/>
            <person name="Reddy T.B.K."/>
            <person name="Daum C."/>
            <person name="Copeland A."/>
            <person name="Chen I.A."/>
            <person name="Ivanova N.N."/>
            <person name="Kyrpides N.C."/>
            <person name="Shapiro N."/>
            <person name="Eloe-Fadrosh E.A."/>
            <person name="Pietrasiak N."/>
        </authorList>
    </citation>
    <scope>NUCLEOTIDE SEQUENCE</scope>
    <source>
        <strain evidence="7">GSE-TBD4-15B</strain>
    </source>
</reference>
<feature type="transmembrane region" description="Helical" evidence="5">
    <location>
        <begin position="138"/>
        <end position="156"/>
    </location>
</feature>
<sequence length="169" mass="18063">MTAITHSELSAATWRTVSLATLATWLGGSFVLDAVLMPTLSSAGMMTQPGFASAGYSLFWVFNHLEMLCAALILTSLLVMQNAGSRLARWVIPAALGLLAITMIDTYSLTPLMSALGLQLDFFASATPMPAEMNQLHAGYWLLEVLKFALGSAVLISSYRSIGNKSDLA</sequence>
<dbReference type="GO" id="GO:0016020">
    <property type="term" value="C:membrane"/>
    <property type="evidence" value="ECO:0007669"/>
    <property type="project" value="UniProtKB-SubCell"/>
</dbReference>
<evidence type="ECO:0000256" key="1">
    <source>
        <dbReference type="ARBA" id="ARBA00004370"/>
    </source>
</evidence>
<dbReference type="AlphaFoldDB" id="A0A951U4E7"/>
<evidence type="ECO:0000256" key="4">
    <source>
        <dbReference type="ARBA" id="ARBA00023136"/>
    </source>
</evidence>
<evidence type="ECO:0000313" key="8">
    <source>
        <dbReference type="Proteomes" id="UP000707356"/>
    </source>
</evidence>
<dbReference type="InterPro" id="IPR025423">
    <property type="entry name" value="TMEM205-like"/>
</dbReference>
<comment type="subcellular location">
    <subcellularLocation>
        <location evidence="1">Membrane</location>
    </subcellularLocation>
</comment>
<evidence type="ECO:0000256" key="2">
    <source>
        <dbReference type="ARBA" id="ARBA00022692"/>
    </source>
</evidence>
<evidence type="ECO:0000259" key="6">
    <source>
        <dbReference type="Pfam" id="PF13664"/>
    </source>
</evidence>
<feature type="domain" description="TMEM205-like" evidence="6">
    <location>
        <begin position="22"/>
        <end position="116"/>
    </location>
</feature>
<proteinExistence type="predicted"/>
<accession>A0A951U4E7</accession>
<gene>
    <name evidence="7" type="ORF">KME07_07815</name>
</gene>
<reference evidence="7" key="1">
    <citation type="submission" date="2021-05" db="EMBL/GenBank/DDBJ databases">
        <authorList>
            <person name="Pietrasiak N."/>
            <person name="Ward R."/>
            <person name="Stajich J.E."/>
            <person name="Kurbessoian T."/>
        </authorList>
    </citation>
    <scope>NUCLEOTIDE SEQUENCE</scope>
    <source>
        <strain evidence="7">GSE-TBD4-15B</strain>
    </source>
</reference>
<keyword evidence="3 5" id="KW-1133">Transmembrane helix</keyword>
<dbReference type="EMBL" id="JAHHHV010000039">
    <property type="protein sequence ID" value="MBW4465331.1"/>
    <property type="molecule type" value="Genomic_DNA"/>
</dbReference>
<feature type="transmembrane region" description="Helical" evidence="5">
    <location>
        <begin position="91"/>
        <end position="118"/>
    </location>
</feature>
<feature type="transmembrane region" description="Helical" evidence="5">
    <location>
        <begin position="57"/>
        <end position="79"/>
    </location>
</feature>
<keyword evidence="2 5" id="KW-0812">Transmembrane</keyword>
<protein>
    <submittedName>
        <fullName evidence="7">DUF4149 domain-containing protein</fullName>
    </submittedName>
</protein>
<name>A0A951U4E7_9CYAN</name>
<evidence type="ECO:0000313" key="7">
    <source>
        <dbReference type="EMBL" id="MBW4465331.1"/>
    </source>
</evidence>
<feature type="transmembrane region" description="Helical" evidence="5">
    <location>
        <begin position="12"/>
        <end position="37"/>
    </location>
</feature>
<evidence type="ECO:0000256" key="3">
    <source>
        <dbReference type="ARBA" id="ARBA00022989"/>
    </source>
</evidence>
<comment type="caution">
    <text evidence="7">The sequence shown here is derived from an EMBL/GenBank/DDBJ whole genome shotgun (WGS) entry which is preliminary data.</text>
</comment>